<organism evidence="1 2">
    <name type="scientific">Diphasiastrum complanatum</name>
    <name type="common">Issler's clubmoss</name>
    <name type="synonym">Lycopodium complanatum</name>
    <dbReference type="NCBI Taxonomy" id="34168"/>
    <lineage>
        <taxon>Eukaryota</taxon>
        <taxon>Viridiplantae</taxon>
        <taxon>Streptophyta</taxon>
        <taxon>Embryophyta</taxon>
        <taxon>Tracheophyta</taxon>
        <taxon>Lycopodiopsida</taxon>
        <taxon>Lycopodiales</taxon>
        <taxon>Lycopodiaceae</taxon>
        <taxon>Lycopodioideae</taxon>
        <taxon>Diphasiastrum</taxon>
    </lineage>
</organism>
<protein>
    <submittedName>
        <fullName evidence="1">Uncharacterized protein</fullName>
    </submittedName>
</protein>
<evidence type="ECO:0000313" key="2">
    <source>
        <dbReference type="Proteomes" id="UP001162992"/>
    </source>
</evidence>
<accession>A0ACC2AQ12</accession>
<name>A0ACC2AQ12_DIPCM</name>
<reference evidence="2" key="1">
    <citation type="journal article" date="2024" name="Proc. Natl. Acad. Sci. U.S.A.">
        <title>Extraordinary preservation of gene collinearity over three hundred million years revealed in homosporous lycophytes.</title>
        <authorList>
            <person name="Li C."/>
            <person name="Wickell D."/>
            <person name="Kuo L.Y."/>
            <person name="Chen X."/>
            <person name="Nie B."/>
            <person name="Liao X."/>
            <person name="Peng D."/>
            <person name="Ji J."/>
            <person name="Jenkins J."/>
            <person name="Williams M."/>
            <person name="Shu S."/>
            <person name="Plott C."/>
            <person name="Barry K."/>
            <person name="Rajasekar S."/>
            <person name="Grimwood J."/>
            <person name="Han X."/>
            <person name="Sun S."/>
            <person name="Hou Z."/>
            <person name="He W."/>
            <person name="Dai G."/>
            <person name="Sun C."/>
            <person name="Schmutz J."/>
            <person name="Leebens-Mack J.H."/>
            <person name="Li F.W."/>
            <person name="Wang L."/>
        </authorList>
    </citation>
    <scope>NUCLEOTIDE SEQUENCE [LARGE SCALE GENOMIC DNA]</scope>
    <source>
        <strain evidence="2">cv. PW_Plant_1</strain>
    </source>
</reference>
<dbReference type="Proteomes" id="UP001162992">
    <property type="component" value="Chromosome 20"/>
</dbReference>
<sequence length="2808" mass="305433">MARNSGATKFASVNLNQSYGKQPQAAASPTALGLGTRSRLPGTTHGGMLLLTRPTRPQPAGQKSLKLSVPRPVNLPSLRREHSGNDPTVSLVGGSAASGWTKQQQSFEDISGDFVLQTNEAFADASVAGKPSGSSWALSQQSATLDGELRPQPQQTSAGRNGVYAPPGARTQHANATPYSSEVAPPTVAVEKAVLLRGEDFPTLQASIPPAPVQPQQRQKELQQRQRDKQRELKEEQEKLQQLTQKHSDEDAEKIQQSTAQLQPVLSLLPQAKHDELKKSQNEEKFFEEAVGRREKHPFREGGRSLPSGPAPLLRLNHVSNWADDERDISTDFKSQEVTIKPQEASFLDWIDRDPESKRLGHADQLGFRRRFHTETSTVNFGRNVDVRKGVTNEKENNQGWEPVRLKEGGYSQENTRDISFATERDFLKDNEFGGEGGYRRVSTFGREKVNGKSSGFGRDGGGFTRDEGFDKAHTFSRDEGVAREGSFGMDSAMSAIDNGVNRAMSLNKEVSYKANGPHTKGTIYDRDSQSQGGMNGYPNSRAMAFDREIYGGGMGSKGRDLRESYMGMNGQNKGPRLEREGVLNRDGYRDGFGGWWPACGREPRDGSLIFSRAGQNGDFNGGKAFNKFRNGGGGVFQEFGIRKAGRGDSPLDSGRGRSARSMLNSTDPYTRAFTEFVGLDYGATTLLGLEISDTKGLRRKKEDVKERNFRDLERESFEAELERVQKLLEEDRIRKIEERERAIELERKEQEDREHLAKEEEERQHRLEEEAREAAAKAEQEALEAVLKAEEVRRAREEEKKQIILDEERRKENARRKLLELEERISKREADNKQYQEEQLRQLHRGDHFHEANTPKEVEGSRLMDTMEEEVFKGKIYSVEQDDDDRAPLRSASSERPLLKFRPLDSVSSSHINSLDELNQQVEGLAVSLQSSDIRSSNNFESDQSRASSWKRGPFDNDAGTALTATRRPGSHGDSIDSRPSLPHDHSDRIRRFDDAEPPSGSSYSSSSFPGDKVFAENSIRKDRTGSSYERRKNLNDDMGSQIKYSNGHLRYSDMERGSEGTSESDRRNKDKTVNYHSWEGRPPSPLSPPYYYGTDLVENSPSRRLRQSLPKQPQVPPPPLQAYQKLPLQAYQKPFTKAIGYHVVDCSTQVYYETKKYGEQDMISREHHYLKSSEIEDLNHQPYNPQADMQSSPSEQEIDIHQSQKFPHSLAHQSESSNSLENDAHPSMLYSKLEPIAKPMVESHRIRSEEDSGEEGDEEMLEDSETAEYDEEEVSYEEKGEFEEEEEDDDDVEEEKVIDYQEDEDQETIDGELSSGEAENSKNKVPGIGMSEITADPFEATEVRNSATLSADVVTKEELFESIAIKEQSKFASLNDDLQLHHVQGEARLPDSIVGEVQQLGESSEVLMQPKLLQEPMTSPSSAFPPIKPAETMESDVHGSTTPHVQEQQPDWSTTPQPSMLSSSTPFQVPSLHAPIPSMQNHLDVPMTLQFGLLPSTSLLPASIPAIQIGSIQMPLPVHMHSQLSPQVKHLHPSHVSPFQFGHLGHPIALSQFLPSFSSQAQAVVPTSVQNDNVEQLAEHISSSKLDQYLHQSSQADKTMPEPVKYLQDASDKLTNGSEDENFVSQVDSKEQSSVVSGNKGNQVNENDFIKGTSQHVASPEATITSSIIRLHTIPRVNLEHRKNEGSSWAQLPGHLPTGTGNLTRGNELGIREREKDCHLHLESTGNHLTEARFEGAAYRARSNRHNSSRRSEFRPRETFVSDERPASDSRQLTRERFGTDYNRTRNTNEKAFQRDSFKGEGMHERKFCKDGGDNSRSGDIAYSQNSVGKIENAGSNEIAQKNLAKNSGAVSSQSGDGLLGKLGVLEDVPLQSGVVHVFEQPGIEIPGNGGDFIEVRSKRQMLNDRREQREKEIKAKSKAKEQVVRKQRSSAKQPPKGNVIGFKHSSLSVSEKKNLQGAKVDAVGSSSTRLAQSGTPTATLAASVAAVLATFNSQTPSLPPIISCLSETVLDKKNTFTNSGKTSSATGLPCSDGDISSSPISDILVQDNAMTATNAWGGTRSSQQVVSLTQIQLEEVLKPVRYDLPLQPQLSLGEHGIIGLEAGSSNMSVTVKERSSTSVTGPILPPLNGEKIQFGAVTSTYVSPISRPNTPSILGAVGSSVAFRSDAFTETNELRKKLKQVPGTEDDVSAFGMKGKRDLEDDRRNGGTLDSEAEAEAEAAASAVAVAAISNDDPVNNAKYGPPVSAILNSGSLIGSNLGGHASSSSSSGMMLGIPSARPVIAPAPKLEDSMTVALPADLSVETHSFSLGGLPPSGQGSSGLLLPSLPSPFPGLDFGGPMLGGHMFAFGAGSDVPTGLQGAASGSIHEQGAANLGLSIAGWQQHVGGSDSFYGAPHGFAGPFMSPAGAVPNLQAPHHMLVYTNPFSSIGQLGVSFMGPTYIQSGKQPDWTHTPVASSSSGFVGMSAGDLGGLSGGLAAQRNTPGIASPIQRLAPGPSVIPVTHPSIPFDLSREATYQIPTVEVSMQPQWSHVSAPHLQGMPMTGPLLGFPMQSKQAHGSLIPTGHLQHAEDASNCKHIVSSLKPVSSSSFQSINASAQFPDELGLGDSISTSSPPVSSYVGQQVSGKVAAGGAVSTGMSAVAEASKLHRGRRPRTAQGVGMQGTGEGIDGSHAGLQTSPENTVGQPASGGRSSPGHLQPQTQVSLVSPGQLSHHGFADEKLTSQISRAAGGMGGWSGQGIRKVGLSARPQPTERGISSEKSFVSSAKLKQVYVVKPSASYKRVGSNGGESSANMFVHEMSQTGISS</sequence>
<dbReference type="EMBL" id="CM055111">
    <property type="protein sequence ID" value="KAJ7519227.1"/>
    <property type="molecule type" value="Genomic_DNA"/>
</dbReference>
<comment type="caution">
    <text evidence="1">The sequence shown here is derived from an EMBL/GenBank/DDBJ whole genome shotgun (WGS) entry which is preliminary data.</text>
</comment>
<gene>
    <name evidence="1" type="ORF">O6H91_20G029700</name>
</gene>
<proteinExistence type="predicted"/>
<evidence type="ECO:0000313" key="1">
    <source>
        <dbReference type="EMBL" id="KAJ7519227.1"/>
    </source>
</evidence>
<keyword evidence="2" id="KW-1185">Reference proteome</keyword>